<evidence type="ECO:0000256" key="2">
    <source>
        <dbReference type="ARBA" id="ARBA00010617"/>
    </source>
</evidence>
<keyword evidence="9" id="KW-1185">Reference proteome</keyword>
<dbReference type="PRINTS" id="PR00463">
    <property type="entry name" value="EP450I"/>
</dbReference>
<evidence type="ECO:0000256" key="4">
    <source>
        <dbReference type="ARBA" id="ARBA00022723"/>
    </source>
</evidence>
<keyword evidence="5" id="KW-0560">Oxidoreductase</keyword>
<evidence type="ECO:0000256" key="1">
    <source>
        <dbReference type="ARBA" id="ARBA00004167"/>
    </source>
</evidence>
<dbReference type="Proteomes" id="UP001604336">
    <property type="component" value="Unassembled WGS sequence"/>
</dbReference>
<evidence type="ECO:0000313" key="8">
    <source>
        <dbReference type="EMBL" id="KAL2539588.1"/>
    </source>
</evidence>
<dbReference type="InterPro" id="IPR036396">
    <property type="entry name" value="Cyt_P450_sf"/>
</dbReference>
<evidence type="ECO:0000256" key="5">
    <source>
        <dbReference type="ARBA" id="ARBA00023002"/>
    </source>
</evidence>
<dbReference type="PANTHER" id="PTHR47955:SF10">
    <property type="entry name" value="ANGELICIN SYNTHASE"/>
    <property type="match status" value="1"/>
</dbReference>
<protein>
    <submittedName>
        <fullName evidence="8">Cytochrome</fullName>
    </submittedName>
</protein>
<dbReference type="GO" id="GO:0016020">
    <property type="term" value="C:membrane"/>
    <property type="evidence" value="ECO:0007669"/>
    <property type="project" value="UniProtKB-SubCell"/>
</dbReference>
<keyword evidence="7" id="KW-1133">Transmembrane helix</keyword>
<evidence type="ECO:0000256" key="3">
    <source>
        <dbReference type="ARBA" id="ARBA00022617"/>
    </source>
</evidence>
<dbReference type="Pfam" id="PF00067">
    <property type="entry name" value="p450"/>
    <property type="match status" value="1"/>
</dbReference>
<evidence type="ECO:0000313" key="9">
    <source>
        <dbReference type="Proteomes" id="UP001604336"/>
    </source>
</evidence>
<keyword evidence="3" id="KW-0349">Heme</keyword>
<name>A0ABD1VS86_9LAMI</name>
<keyword evidence="7" id="KW-0812">Transmembrane</keyword>
<dbReference type="EMBL" id="JBFOLK010000001">
    <property type="protein sequence ID" value="KAL2539588.1"/>
    <property type="molecule type" value="Genomic_DNA"/>
</dbReference>
<dbReference type="InterPro" id="IPR001128">
    <property type="entry name" value="Cyt_P450"/>
</dbReference>
<comment type="similarity">
    <text evidence="2">Belongs to the cytochrome P450 family.</text>
</comment>
<dbReference type="InterPro" id="IPR002401">
    <property type="entry name" value="Cyt_P450_E_grp-I"/>
</dbReference>
<accession>A0ABD1VS86</accession>
<keyword evidence="7" id="KW-0472">Membrane</keyword>
<keyword evidence="4" id="KW-0479">Metal-binding</keyword>
<comment type="subcellular location">
    <subcellularLocation>
        <location evidence="1">Membrane</location>
        <topology evidence="1">Single-pass membrane protein</topology>
    </subcellularLocation>
</comment>
<reference evidence="9" key="1">
    <citation type="submission" date="2024-07" db="EMBL/GenBank/DDBJ databases">
        <title>Two chromosome-level genome assemblies of Korean endemic species Abeliophyllum distichum and Forsythia ovata (Oleaceae).</title>
        <authorList>
            <person name="Jang H."/>
        </authorList>
    </citation>
    <scope>NUCLEOTIDE SEQUENCE [LARGE SCALE GENOMIC DNA]</scope>
</reference>
<sequence length="143" mass="16077">MQMAEFLLQNPFIFTSITIFILWLIIKRVVAPTGSKNLPPSPPRLPIVGNLHQLGTLPHHSLQSLARKHGPLMLLHFGNVPTLIVSSADAAREIMKTHDLIFANRPDSSVSRRLLYDMKDLSVAPIWRILEAIEKHICSPAFE</sequence>
<comment type="caution">
    <text evidence="8">The sequence shown here is derived from an EMBL/GenBank/DDBJ whole genome shotgun (WGS) entry which is preliminary data.</text>
</comment>
<evidence type="ECO:0000256" key="7">
    <source>
        <dbReference type="SAM" id="Phobius"/>
    </source>
</evidence>
<keyword evidence="6" id="KW-0408">Iron</keyword>
<dbReference type="GO" id="GO:0046872">
    <property type="term" value="F:metal ion binding"/>
    <property type="evidence" value="ECO:0007669"/>
    <property type="project" value="UniProtKB-KW"/>
</dbReference>
<dbReference type="GO" id="GO:0016491">
    <property type="term" value="F:oxidoreductase activity"/>
    <property type="evidence" value="ECO:0007669"/>
    <property type="project" value="UniProtKB-KW"/>
</dbReference>
<dbReference type="Gene3D" id="1.10.630.10">
    <property type="entry name" value="Cytochrome P450"/>
    <property type="match status" value="1"/>
</dbReference>
<feature type="transmembrane region" description="Helical" evidence="7">
    <location>
        <begin position="6"/>
        <end position="26"/>
    </location>
</feature>
<dbReference type="SUPFAM" id="SSF48264">
    <property type="entry name" value="Cytochrome P450"/>
    <property type="match status" value="1"/>
</dbReference>
<evidence type="ECO:0000256" key="6">
    <source>
        <dbReference type="ARBA" id="ARBA00023004"/>
    </source>
</evidence>
<dbReference type="PANTHER" id="PTHR47955">
    <property type="entry name" value="CYTOCHROME P450 FAMILY 71 PROTEIN"/>
    <property type="match status" value="1"/>
</dbReference>
<gene>
    <name evidence="8" type="ORF">Adt_00566</name>
</gene>
<proteinExistence type="inferred from homology"/>
<dbReference type="AlphaFoldDB" id="A0ABD1VS86"/>
<organism evidence="8 9">
    <name type="scientific">Abeliophyllum distichum</name>
    <dbReference type="NCBI Taxonomy" id="126358"/>
    <lineage>
        <taxon>Eukaryota</taxon>
        <taxon>Viridiplantae</taxon>
        <taxon>Streptophyta</taxon>
        <taxon>Embryophyta</taxon>
        <taxon>Tracheophyta</taxon>
        <taxon>Spermatophyta</taxon>
        <taxon>Magnoliopsida</taxon>
        <taxon>eudicotyledons</taxon>
        <taxon>Gunneridae</taxon>
        <taxon>Pentapetalae</taxon>
        <taxon>asterids</taxon>
        <taxon>lamiids</taxon>
        <taxon>Lamiales</taxon>
        <taxon>Oleaceae</taxon>
        <taxon>Forsythieae</taxon>
        <taxon>Abeliophyllum</taxon>
    </lineage>
</organism>